<feature type="transmembrane region" description="Helical" evidence="10">
    <location>
        <begin position="73"/>
        <end position="95"/>
    </location>
</feature>
<organism evidence="11 12">
    <name type="scientific">Moraxella nonliquefaciens</name>
    <dbReference type="NCBI Taxonomy" id="478"/>
    <lineage>
        <taxon>Bacteria</taxon>
        <taxon>Pseudomonadati</taxon>
        <taxon>Pseudomonadota</taxon>
        <taxon>Gammaproteobacteria</taxon>
        <taxon>Moraxellales</taxon>
        <taxon>Moraxellaceae</taxon>
        <taxon>Moraxella</taxon>
    </lineage>
</organism>
<dbReference type="Pfam" id="PF03739">
    <property type="entry name" value="LptF_LptG"/>
    <property type="match status" value="1"/>
</dbReference>
<protein>
    <submittedName>
        <fullName evidence="11">LPS export ABC transporter permease LptF</fullName>
    </submittedName>
</protein>
<evidence type="ECO:0000256" key="9">
    <source>
        <dbReference type="SAM" id="MobiDB-lite"/>
    </source>
</evidence>
<name>A0A1B8PHZ1_MORNO</name>
<evidence type="ECO:0000313" key="12">
    <source>
        <dbReference type="Proteomes" id="UP000092671"/>
    </source>
</evidence>
<dbReference type="AlphaFoldDB" id="A0A1B8PHZ1"/>
<feature type="region of interest" description="Disordered" evidence="9">
    <location>
        <begin position="198"/>
        <end position="221"/>
    </location>
</feature>
<dbReference type="PANTHER" id="PTHR33529">
    <property type="entry name" value="SLR0882 PROTEIN-RELATED"/>
    <property type="match status" value="1"/>
</dbReference>
<comment type="caution">
    <text evidence="11">The sequence shown here is derived from an EMBL/GenBank/DDBJ whole genome shotgun (WGS) entry which is preliminary data.</text>
</comment>
<evidence type="ECO:0000256" key="4">
    <source>
        <dbReference type="ARBA" id="ARBA00022475"/>
    </source>
</evidence>
<comment type="function">
    <text evidence="1">Part of the ABC transporter complex LptBFG involved in the translocation of lipopolysaccharide (LPS) from the inner membrane to the outer membrane.</text>
</comment>
<dbReference type="GO" id="GO:0043190">
    <property type="term" value="C:ATP-binding cassette (ABC) transporter complex"/>
    <property type="evidence" value="ECO:0007669"/>
    <property type="project" value="TreeGrafter"/>
</dbReference>
<evidence type="ECO:0000256" key="8">
    <source>
        <dbReference type="ARBA" id="ARBA00026081"/>
    </source>
</evidence>
<dbReference type="EMBL" id="LZDN01000041">
    <property type="protein sequence ID" value="OBX48802.1"/>
    <property type="molecule type" value="Genomic_DNA"/>
</dbReference>
<dbReference type="Proteomes" id="UP000092671">
    <property type="component" value="Unassembled WGS sequence"/>
</dbReference>
<feature type="transmembrane region" description="Helical" evidence="10">
    <location>
        <begin position="363"/>
        <end position="383"/>
    </location>
</feature>
<accession>A0A1B8PHZ1</accession>
<evidence type="ECO:0000256" key="7">
    <source>
        <dbReference type="ARBA" id="ARBA00023136"/>
    </source>
</evidence>
<evidence type="ECO:0000256" key="3">
    <source>
        <dbReference type="ARBA" id="ARBA00007725"/>
    </source>
</evidence>
<feature type="transmembrane region" description="Helical" evidence="10">
    <location>
        <begin position="22"/>
        <end position="42"/>
    </location>
</feature>
<keyword evidence="7 10" id="KW-0472">Membrane</keyword>
<feature type="transmembrane region" description="Helical" evidence="10">
    <location>
        <begin position="333"/>
        <end position="351"/>
    </location>
</feature>
<feature type="transmembrane region" description="Helical" evidence="10">
    <location>
        <begin position="116"/>
        <end position="135"/>
    </location>
</feature>
<evidence type="ECO:0000256" key="5">
    <source>
        <dbReference type="ARBA" id="ARBA00022692"/>
    </source>
</evidence>
<evidence type="ECO:0000256" key="2">
    <source>
        <dbReference type="ARBA" id="ARBA00004651"/>
    </source>
</evidence>
<comment type="subcellular location">
    <subcellularLocation>
        <location evidence="2">Cell membrane</location>
        <topology evidence="2">Multi-pass membrane protein</topology>
    </subcellularLocation>
</comment>
<keyword evidence="5 10" id="KW-0812">Transmembrane</keyword>
<comment type="subunit">
    <text evidence="8">Component of the lipopolysaccharide transport and assembly complex. The LptBFG transporter is composed of two ATP-binding proteins (LptB) and two transmembrane proteins (LptF and LptG).</text>
</comment>
<gene>
    <name evidence="11" type="ORF">A9Z60_04570</name>
</gene>
<dbReference type="OrthoDB" id="9778062at2"/>
<evidence type="ECO:0000256" key="6">
    <source>
        <dbReference type="ARBA" id="ARBA00022989"/>
    </source>
</evidence>
<comment type="similarity">
    <text evidence="3">Belongs to the LptF/LptG family.</text>
</comment>
<evidence type="ECO:0000313" key="11">
    <source>
        <dbReference type="EMBL" id="OBX48802.1"/>
    </source>
</evidence>
<feature type="compositionally biased region" description="Low complexity" evidence="9">
    <location>
        <begin position="203"/>
        <end position="213"/>
    </location>
</feature>
<keyword evidence="6 10" id="KW-1133">Transmembrane helix</keyword>
<evidence type="ECO:0000256" key="10">
    <source>
        <dbReference type="SAM" id="Phobius"/>
    </source>
</evidence>
<dbReference type="GO" id="GO:0015920">
    <property type="term" value="P:lipopolysaccharide transport"/>
    <property type="evidence" value="ECO:0007669"/>
    <property type="project" value="TreeGrafter"/>
</dbReference>
<reference evidence="11 12" key="1">
    <citation type="submission" date="2016-06" db="EMBL/GenBank/DDBJ databases">
        <title>Draft genome of Moraxella nonliquefaciens CCUG 60284.</title>
        <authorList>
            <person name="Salva-Serra F."/>
            <person name="Engstrom-Jakobsson H."/>
            <person name="Thorell K."/>
            <person name="Gonzales-Siles L."/>
            <person name="Karlsson R."/>
            <person name="Boulund F."/>
            <person name="Engstrand L."/>
            <person name="Kristiansson E."/>
            <person name="Moore E."/>
        </authorList>
    </citation>
    <scope>NUCLEOTIDE SEQUENCE [LARGE SCALE GENOMIC DNA]</scope>
    <source>
        <strain evidence="11 12">CCUG 60284</strain>
    </source>
</reference>
<proteinExistence type="inferred from homology"/>
<dbReference type="PANTHER" id="PTHR33529:SF7">
    <property type="entry name" value="LIPOPOLYSACCHARIDE EXPORT SYSTEM PERMEASE PROTEIN LPTF"/>
    <property type="match status" value="1"/>
</dbReference>
<sequence>MNICYNSQFYHQPSTVILRTYMIRQVATTTALVLGFLVVMLLGGRLIRYFGMAAEGGLDVGVLWTLIGYNLPYFLELIFPLSFFIGLMLVFGRLYTDHEMAVLNAGGIGRGMVSRWILPLVVVVFIMQGFITLIAKPWGVAKATNIWQEQSVMEIFDLIRTKEFISSGDYHLYVGEVGDEREFLKDVIVIQMNDDKQAEHAHTSTTHSTTEQSDPLHADNPDATKISNQLFSGKDVIIFAKSATQVPTATHDGSVVLDLHEGRRYEVDATSRQYSQVSFGRYRIHLTGKNQNQGRPIKIEGISTGELLGLRGVQGNITLKNNIFSPHQVYAELGYRLTLPFLIIIAVLLATPLARVQPRQGRWLKLIPAIFIFVANVLILISLKESIAKGKIGVFIYPLVLVLCIAFALYLNYHDTIMARFYKNHISRQNHQQSGQGVS</sequence>
<keyword evidence="4" id="KW-1003">Cell membrane</keyword>
<dbReference type="RefSeq" id="WP_066894033.1">
    <property type="nucleotide sequence ID" value="NZ_LZDN01000041.1"/>
</dbReference>
<evidence type="ECO:0000256" key="1">
    <source>
        <dbReference type="ARBA" id="ARBA00002265"/>
    </source>
</evidence>
<dbReference type="InterPro" id="IPR005495">
    <property type="entry name" value="LptG/LptF_permease"/>
</dbReference>
<feature type="transmembrane region" description="Helical" evidence="10">
    <location>
        <begin position="395"/>
        <end position="413"/>
    </location>
</feature>